<dbReference type="InterPro" id="IPR049874">
    <property type="entry name" value="ROK_cs"/>
</dbReference>
<dbReference type="AlphaFoldDB" id="A0A2W1NNV8"/>
<comment type="caution">
    <text evidence="2">The sequence shown here is derived from an EMBL/GenBank/DDBJ whole genome shotgun (WGS) entry which is preliminary data.</text>
</comment>
<proteinExistence type="inferred from homology"/>
<dbReference type="CDD" id="cd24068">
    <property type="entry name" value="ASKHA_NBD_ROK_FnNanK-like"/>
    <property type="match status" value="1"/>
</dbReference>
<comment type="similarity">
    <text evidence="1">Belongs to the ROK (NagC/XylR) family.</text>
</comment>
<dbReference type="Pfam" id="PF00480">
    <property type="entry name" value="ROK"/>
    <property type="match status" value="1"/>
</dbReference>
<accession>A0A2W1NNV8</accession>
<dbReference type="InterPro" id="IPR043129">
    <property type="entry name" value="ATPase_NBD"/>
</dbReference>
<evidence type="ECO:0000313" key="3">
    <source>
        <dbReference type="Proteomes" id="UP000214746"/>
    </source>
</evidence>
<gene>
    <name evidence="2" type="ORF">CBW46_010790</name>
</gene>
<evidence type="ECO:0000313" key="2">
    <source>
        <dbReference type="EMBL" id="PZE21155.1"/>
    </source>
</evidence>
<dbReference type="OrthoDB" id="9810372at2"/>
<dbReference type="SUPFAM" id="SSF53067">
    <property type="entry name" value="Actin-like ATPase domain"/>
    <property type="match status" value="1"/>
</dbReference>
<dbReference type="EMBL" id="NHRJ02000004">
    <property type="protein sequence ID" value="PZE21155.1"/>
    <property type="molecule type" value="Genomic_DNA"/>
</dbReference>
<sequence>MALAVGIDIGGTKVSVGVVDQEGRVVAKSALKTDLTVPPGHMVARIAESVNGMMAEHGWNYVDMMGIGIGAPGPLDPKAGKITCPPNLPSWKDFTLAAELQKRLPCDIRLENDATAATLAEKWLGAARETDHFVYLTISTGIGAGIYLHGKLITGATGNAGDAGHIVVDPAAGQCTCGQYGCWEQVASGTAIARQASELRGKPVTAKQVFELADQGDSEMLALVNKVYRYVGVGCVSLINLLDPDMIVIGGGVSQVGAPLFQAVQQYVSRHALNPSGRETAVVPAVLDQDAGLIGAAALIHREYA</sequence>
<keyword evidence="3" id="KW-1185">Reference proteome</keyword>
<reference evidence="2" key="1">
    <citation type="submission" date="2018-06" db="EMBL/GenBank/DDBJ databases">
        <title>Paenibacillus xerothermodurans sp. nov. an extremely dry heat resistant spore forming bacterium isolated from the soil of Cape Canaveral, Florida.</title>
        <authorList>
            <person name="Seuylemezian A."/>
            <person name="Kaur N."/>
            <person name="Patil P."/>
            <person name="Patil P."/>
            <person name="Mayilraj S."/>
            <person name="Vaishampayan P."/>
        </authorList>
    </citation>
    <scope>NUCLEOTIDE SEQUENCE [LARGE SCALE GENOMIC DNA]</scope>
    <source>
        <strain evidence="2">ATCC 27380</strain>
    </source>
</reference>
<protein>
    <submittedName>
        <fullName evidence="2">ROK family protein</fullName>
    </submittedName>
</protein>
<dbReference type="Gene3D" id="3.30.420.40">
    <property type="match status" value="2"/>
</dbReference>
<dbReference type="Proteomes" id="UP000214746">
    <property type="component" value="Unassembled WGS sequence"/>
</dbReference>
<dbReference type="PROSITE" id="PS01125">
    <property type="entry name" value="ROK"/>
    <property type="match status" value="1"/>
</dbReference>
<organism evidence="2 3">
    <name type="scientific">Paenibacillus xerothermodurans</name>
    <dbReference type="NCBI Taxonomy" id="1977292"/>
    <lineage>
        <taxon>Bacteria</taxon>
        <taxon>Bacillati</taxon>
        <taxon>Bacillota</taxon>
        <taxon>Bacilli</taxon>
        <taxon>Bacillales</taxon>
        <taxon>Paenibacillaceae</taxon>
        <taxon>Paenibacillus</taxon>
    </lineage>
</organism>
<dbReference type="PANTHER" id="PTHR18964:SF149">
    <property type="entry name" value="BIFUNCTIONAL UDP-N-ACETYLGLUCOSAMINE 2-EPIMERASE_N-ACETYLMANNOSAMINE KINASE"/>
    <property type="match status" value="1"/>
</dbReference>
<dbReference type="RefSeq" id="WP_089200011.1">
    <property type="nucleotide sequence ID" value="NZ_NHRJ02000004.1"/>
</dbReference>
<dbReference type="PANTHER" id="PTHR18964">
    <property type="entry name" value="ROK (REPRESSOR, ORF, KINASE) FAMILY"/>
    <property type="match status" value="1"/>
</dbReference>
<dbReference type="InterPro" id="IPR000600">
    <property type="entry name" value="ROK"/>
</dbReference>
<name>A0A2W1NNV8_PAEXE</name>
<evidence type="ECO:0000256" key="1">
    <source>
        <dbReference type="ARBA" id="ARBA00006479"/>
    </source>
</evidence>